<dbReference type="PANTHER" id="PTHR23076:SF97">
    <property type="entry name" value="ATP-DEPENDENT ZINC METALLOPROTEASE YME1L1"/>
    <property type="match status" value="1"/>
</dbReference>
<dbReference type="Gene3D" id="3.40.50.300">
    <property type="entry name" value="P-loop containing nucleotide triphosphate hydrolases"/>
    <property type="match status" value="1"/>
</dbReference>
<feature type="transmembrane region" description="Helical" evidence="3">
    <location>
        <begin position="9"/>
        <end position="27"/>
    </location>
</feature>
<dbReference type="GO" id="GO:0005524">
    <property type="term" value="F:ATP binding"/>
    <property type="evidence" value="ECO:0007669"/>
    <property type="project" value="InterPro"/>
</dbReference>
<dbReference type="PANTHER" id="PTHR23076">
    <property type="entry name" value="METALLOPROTEASE M41 FTSH"/>
    <property type="match status" value="1"/>
</dbReference>
<dbReference type="InterPro" id="IPR027417">
    <property type="entry name" value="P-loop_NTPase"/>
</dbReference>
<accession>X0YJN7</accession>
<keyword evidence="2" id="KW-0378">Hydrolase</keyword>
<dbReference type="GO" id="GO:0030163">
    <property type="term" value="P:protein catabolic process"/>
    <property type="evidence" value="ECO:0007669"/>
    <property type="project" value="TreeGrafter"/>
</dbReference>
<reference evidence="5" key="1">
    <citation type="journal article" date="2014" name="Front. Microbiol.">
        <title>High frequency of phylogenetically diverse reductive dehalogenase-homologous genes in deep subseafloor sedimentary metagenomes.</title>
        <authorList>
            <person name="Kawai M."/>
            <person name="Futagami T."/>
            <person name="Toyoda A."/>
            <person name="Takaki Y."/>
            <person name="Nishi S."/>
            <person name="Hori S."/>
            <person name="Arai W."/>
            <person name="Tsubouchi T."/>
            <person name="Morono Y."/>
            <person name="Uchiyama I."/>
            <person name="Ito T."/>
            <person name="Fujiyama A."/>
            <person name="Inagaki F."/>
            <person name="Takami H."/>
        </authorList>
    </citation>
    <scope>NUCLEOTIDE SEQUENCE</scope>
    <source>
        <strain evidence="5">Expedition CK06-06</strain>
    </source>
</reference>
<dbReference type="Pfam" id="PF06480">
    <property type="entry name" value="FtsH_ext"/>
    <property type="match status" value="1"/>
</dbReference>
<feature type="non-terminal residue" evidence="5">
    <location>
        <position position="208"/>
    </location>
</feature>
<dbReference type="GO" id="GO:0005886">
    <property type="term" value="C:plasma membrane"/>
    <property type="evidence" value="ECO:0007669"/>
    <property type="project" value="TreeGrafter"/>
</dbReference>
<keyword evidence="3" id="KW-0472">Membrane</keyword>
<keyword evidence="3" id="KW-1133">Transmembrane helix</keyword>
<dbReference type="GO" id="GO:0008270">
    <property type="term" value="F:zinc ion binding"/>
    <property type="evidence" value="ECO:0007669"/>
    <property type="project" value="InterPro"/>
</dbReference>
<proteinExistence type="predicted"/>
<dbReference type="AlphaFoldDB" id="X0YJN7"/>
<dbReference type="GO" id="GO:0004222">
    <property type="term" value="F:metalloendopeptidase activity"/>
    <property type="evidence" value="ECO:0007669"/>
    <property type="project" value="InterPro"/>
</dbReference>
<organism evidence="5">
    <name type="scientific">marine sediment metagenome</name>
    <dbReference type="NCBI Taxonomy" id="412755"/>
    <lineage>
        <taxon>unclassified sequences</taxon>
        <taxon>metagenomes</taxon>
        <taxon>ecological metagenomes</taxon>
    </lineage>
</organism>
<name>X0YJN7_9ZZZZ</name>
<evidence type="ECO:0000256" key="1">
    <source>
        <dbReference type="ARBA" id="ARBA00022670"/>
    </source>
</evidence>
<evidence type="ECO:0000259" key="4">
    <source>
        <dbReference type="Pfam" id="PF06480"/>
    </source>
</evidence>
<dbReference type="EMBL" id="BARS01047155">
    <property type="protein sequence ID" value="GAG36966.1"/>
    <property type="molecule type" value="Genomic_DNA"/>
</dbReference>
<keyword evidence="3" id="KW-0812">Transmembrane</keyword>
<evidence type="ECO:0000313" key="5">
    <source>
        <dbReference type="EMBL" id="GAG36966.1"/>
    </source>
</evidence>
<dbReference type="GO" id="GO:0006508">
    <property type="term" value="P:proteolysis"/>
    <property type="evidence" value="ECO:0007669"/>
    <property type="project" value="UniProtKB-KW"/>
</dbReference>
<sequence>MKSKWWHNPFFYLILLIVAMVAIFAFVRPSGPETIATSEFIGKMEQEQVDTIVLDNKGNIIGLKDNKAVIKAGFGDSYPKLREWLKEGGVDLNGVKIDAQANGIDWGTIALTIILPIVLIGSLFYFLFRSARGAGSQAFSFGKSRARLSAGDKPTVTFADVAGTDEAKEEVQEVVEFLRSPEKFQSLGGRIPRGVLLVGPPGTGKTLL</sequence>
<gene>
    <name evidence="5" type="ORF">S01H1_70872</name>
</gene>
<feature type="transmembrane region" description="Helical" evidence="3">
    <location>
        <begin position="106"/>
        <end position="128"/>
    </location>
</feature>
<evidence type="ECO:0000256" key="2">
    <source>
        <dbReference type="ARBA" id="ARBA00022801"/>
    </source>
</evidence>
<dbReference type="GO" id="GO:0004176">
    <property type="term" value="F:ATP-dependent peptidase activity"/>
    <property type="evidence" value="ECO:0007669"/>
    <property type="project" value="InterPro"/>
</dbReference>
<dbReference type="InterPro" id="IPR011546">
    <property type="entry name" value="Pept_M41_FtsH_extracell"/>
</dbReference>
<evidence type="ECO:0000256" key="3">
    <source>
        <dbReference type="SAM" id="Phobius"/>
    </source>
</evidence>
<feature type="domain" description="Peptidase M41 FtsH extracellular" evidence="4">
    <location>
        <begin position="10"/>
        <end position="94"/>
    </location>
</feature>
<dbReference type="SUPFAM" id="SSF52540">
    <property type="entry name" value="P-loop containing nucleoside triphosphate hydrolases"/>
    <property type="match status" value="1"/>
</dbReference>
<protein>
    <recommendedName>
        <fullName evidence="4">Peptidase M41 FtsH extracellular domain-containing protein</fullName>
    </recommendedName>
</protein>
<comment type="caution">
    <text evidence="5">The sequence shown here is derived from an EMBL/GenBank/DDBJ whole genome shotgun (WGS) entry which is preliminary data.</text>
</comment>
<keyword evidence="1" id="KW-0645">Protease</keyword>